<dbReference type="EMBL" id="LR796380">
    <property type="protein sequence ID" value="CAB4140369.1"/>
    <property type="molecule type" value="Genomic_DNA"/>
</dbReference>
<accession>A0A6J5M9E7</accession>
<name>A0A6J5M9E7_9CAUD</name>
<gene>
    <name evidence="1" type="ORF">UFOVP395_18</name>
</gene>
<protein>
    <submittedName>
        <fullName evidence="1">Uncharacterized protein</fullName>
    </submittedName>
</protein>
<sequence>MSKPYNKFVAEPFTNKIGQTIDPGDRVAYVTTCTGRVYQGTGWFDGVYKDPDNGRVVLTRVRGIKNKKTMATGKIITHIYQAWSFQENRHVERSYQYPETVEVDCEPHGFTNLQCHRMFKI</sequence>
<evidence type="ECO:0000313" key="1">
    <source>
        <dbReference type="EMBL" id="CAB4140369.1"/>
    </source>
</evidence>
<organism evidence="1">
    <name type="scientific">uncultured Caudovirales phage</name>
    <dbReference type="NCBI Taxonomy" id="2100421"/>
    <lineage>
        <taxon>Viruses</taxon>
        <taxon>Duplodnaviria</taxon>
        <taxon>Heunggongvirae</taxon>
        <taxon>Uroviricota</taxon>
        <taxon>Caudoviricetes</taxon>
        <taxon>Peduoviridae</taxon>
        <taxon>Maltschvirus</taxon>
        <taxon>Maltschvirus maltsch</taxon>
    </lineage>
</organism>
<proteinExistence type="predicted"/>
<reference evidence="1" key="1">
    <citation type="submission" date="2020-04" db="EMBL/GenBank/DDBJ databases">
        <authorList>
            <person name="Chiriac C."/>
            <person name="Salcher M."/>
            <person name="Ghai R."/>
            <person name="Kavagutti S V."/>
        </authorList>
    </citation>
    <scope>NUCLEOTIDE SEQUENCE</scope>
</reference>